<proteinExistence type="predicted"/>
<organism evidence="1 2">
    <name type="scientific">Mesorhizobium huakuii</name>
    <dbReference type="NCBI Taxonomy" id="28104"/>
    <lineage>
        <taxon>Bacteria</taxon>
        <taxon>Pseudomonadati</taxon>
        <taxon>Pseudomonadota</taxon>
        <taxon>Alphaproteobacteria</taxon>
        <taxon>Hyphomicrobiales</taxon>
        <taxon>Phyllobacteriaceae</taxon>
        <taxon>Mesorhizobium</taxon>
    </lineage>
</organism>
<evidence type="ECO:0000313" key="2">
    <source>
        <dbReference type="Proteomes" id="UP000515465"/>
    </source>
</evidence>
<gene>
    <name evidence="1" type="ORF">HB778_39940</name>
</gene>
<dbReference type="AlphaFoldDB" id="A0A7G6T638"/>
<evidence type="ECO:0000313" key="1">
    <source>
        <dbReference type="EMBL" id="QND62220.1"/>
    </source>
</evidence>
<sequence>MFKQAIKDTVATSVSPDTLPHDCSLYLLPKLNDLHFRRFRFARTASEPPPMESAFAYRCLHSARNEPTGNSLSRTTILSRAMMTGLASLMLRGSISAALMVRINTIDLPYLSKCWKASLFHSYLVPPKDRAMPYEAIFSLGSDCTPATQIRRYFKRRPSSCFDWIVTPIASIEEILADDGARFGLRVSACFNGTSAFCENYGVVYHHEFDRTTSNAVIFTPEALRSCREKLIYKYNKMLDIARTRKTLFVRYVSATDAPGDQQMGKTFGVDDLQEMVTLLEKKLGHSRFHVAYFRANGNAYDKSKFIGPVPERCSIHQENHVPDQLGEVEVWNVFFSKMGLSPDRPPLL</sequence>
<reference evidence="2" key="1">
    <citation type="journal article" date="2020" name="Mol. Plant Microbe">
        <title>Rhizobial microsymbionts of the narrowly endemic Oxytropis species growing in Kamchatka are characterized by significant genetic diversity and possess a set of genes that are associated with T3SS and T6SS secretion systems and can affect the development of symbiosis.</title>
        <authorList>
            <person name="Safronova V."/>
            <person name="Guro P."/>
            <person name="Sazanova A."/>
            <person name="Kuznetsova I."/>
            <person name="Belimov A."/>
            <person name="Yakubov V."/>
            <person name="Chirak E."/>
            <person name="Afonin A."/>
            <person name="Gogolev Y."/>
            <person name="Andronov E."/>
            <person name="Tikhonovich I."/>
        </authorList>
    </citation>
    <scope>NUCLEOTIDE SEQUENCE [LARGE SCALE GENOMIC DNA]</scope>
    <source>
        <strain evidence="2">583</strain>
        <plasmid evidence="2">p_1</plasmid>
    </source>
</reference>
<dbReference type="RefSeq" id="WP_183455212.1">
    <property type="nucleotide sequence ID" value="NZ_CP050299.1"/>
</dbReference>
<name>A0A7G6T638_9HYPH</name>
<dbReference type="EMBL" id="CP050299">
    <property type="protein sequence ID" value="QND62220.1"/>
    <property type="molecule type" value="Genomic_DNA"/>
</dbReference>
<protein>
    <submittedName>
        <fullName evidence="1">Uncharacterized protein</fullName>
    </submittedName>
</protein>
<accession>A0A7G6T638</accession>
<geneLocation type="plasmid" evidence="1 2">
    <name>p_1</name>
</geneLocation>
<keyword evidence="1" id="KW-0614">Plasmid</keyword>
<dbReference type="Proteomes" id="UP000515465">
    <property type="component" value="Plasmid p_1"/>
</dbReference>